<keyword evidence="4 7" id="KW-0812">Transmembrane</keyword>
<gene>
    <name evidence="8" type="ORF">TAGGR_1480</name>
</gene>
<proteinExistence type="inferred from homology"/>
<comment type="similarity">
    <text evidence="2">Belongs to the NrfD family.</text>
</comment>
<keyword evidence="9" id="KW-1185">Reference proteome</keyword>
<dbReference type="NCBIfam" id="NF045798">
    <property type="entry name" value="DsrP"/>
    <property type="match status" value="1"/>
</dbReference>
<evidence type="ECO:0000256" key="3">
    <source>
        <dbReference type="ARBA" id="ARBA00022475"/>
    </source>
</evidence>
<dbReference type="GO" id="GO:0005886">
    <property type="term" value="C:plasma membrane"/>
    <property type="evidence" value="ECO:0007669"/>
    <property type="project" value="UniProtKB-SubCell"/>
</dbReference>
<organism evidence="8 9">
    <name type="scientific">Thermodesulfovibrio aggregans</name>
    <dbReference type="NCBI Taxonomy" id="86166"/>
    <lineage>
        <taxon>Bacteria</taxon>
        <taxon>Pseudomonadati</taxon>
        <taxon>Nitrospirota</taxon>
        <taxon>Thermodesulfovibrionia</taxon>
        <taxon>Thermodesulfovibrionales</taxon>
        <taxon>Thermodesulfovibrionaceae</taxon>
        <taxon>Thermodesulfovibrio</taxon>
    </lineage>
</organism>
<dbReference type="InterPro" id="IPR005614">
    <property type="entry name" value="NrfD-like"/>
</dbReference>
<comment type="subcellular location">
    <subcellularLocation>
        <location evidence="1">Cell membrane</location>
        <topology evidence="1">Multi-pass membrane protein</topology>
    </subcellularLocation>
</comment>
<dbReference type="Pfam" id="PF03916">
    <property type="entry name" value="NrfD"/>
    <property type="match status" value="1"/>
</dbReference>
<keyword evidence="5 7" id="KW-1133">Transmembrane helix</keyword>
<evidence type="ECO:0000256" key="6">
    <source>
        <dbReference type="ARBA" id="ARBA00023136"/>
    </source>
</evidence>
<feature type="transmembrane region" description="Helical" evidence="7">
    <location>
        <begin position="316"/>
        <end position="339"/>
    </location>
</feature>
<evidence type="ECO:0000256" key="4">
    <source>
        <dbReference type="ARBA" id="ARBA00022692"/>
    </source>
</evidence>
<feature type="transmembrane region" description="Helical" evidence="7">
    <location>
        <begin position="12"/>
        <end position="30"/>
    </location>
</feature>
<feature type="transmembrane region" description="Helical" evidence="7">
    <location>
        <begin position="165"/>
        <end position="187"/>
    </location>
</feature>
<dbReference type="Proteomes" id="UP000054976">
    <property type="component" value="Unassembled WGS sequence"/>
</dbReference>
<dbReference type="InterPro" id="IPR054823">
    <property type="entry name" value="DsrP-like"/>
</dbReference>
<evidence type="ECO:0000256" key="1">
    <source>
        <dbReference type="ARBA" id="ARBA00004651"/>
    </source>
</evidence>
<dbReference type="EMBL" id="BCNO01000001">
    <property type="protein sequence ID" value="GAQ94301.1"/>
    <property type="molecule type" value="Genomic_DNA"/>
</dbReference>
<keyword evidence="3" id="KW-1003">Cell membrane</keyword>
<evidence type="ECO:0000256" key="7">
    <source>
        <dbReference type="SAM" id="Phobius"/>
    </source>
</evidence>
<dbReference type="PANTHER" id="PTHR43044">
    <property type="match status" value="1"/>
</dbReference>
<protein>
    <submittedName>
        <fullName evidence="8">Prokaryotic molybdopterin-containing oxidoreductase family, membrane subunit</fullName>
    </submittedName>
</protein>
<evidence type="ECO:0000256" key="2">
    <source>
        <dbReference type="ARBA" id="ARBA00008929"/>
    </source>
</evidence>
<evidence type="ECO:0000313" key="9">
    <source>
        <dbReference type="Proteomes" id="UP000054976"/>
    </source>
</evidence>
<feature type="transmembrane region" description="Helical" evidence="7">
    <location>
        <begin position="127"/>
        <end position="149"/>
    </location>
</feature>
<dbReference type="RefSeq" id="WP_059175765.1">
    <property type="nucleotide sequence ID" value="NZ_BCNO01000001.1"/>
</dbReference>
<feature type="transmembrane region" description="Helical" evidence="7">
    <location>
        <begin position="50"/>
        <end position="75"/>
    </location>
</feature>
<feature type="transmembrane region" description="Helical" evidence="7">
    <location>
        <begin position="284"/>
        <end position="304"/>
    </location>
</feature>
<comment type="caution">
    <text evidence="8">The sequence shown here is derived from an EMBL/GenBank/DDBJ whole genome shotgun (WGS) entry which is preliminary data.</text>
</comment>
<feature type="transmembrane region" description="Helical" evidence="7">
    <location>
        <begin position="199"/>
        <end position="221"/>
    </location>
</feature>
<accession>A0A0U9HUK1</accession>
<keyword evidence="6 7" id="KW-0472">Membrane</keyword>
<evidence type="ECO:0000313" key="8">
    <source>
        <dbReference type="EMBL" id="GAQ94301.1"/>
    </source>
</evidence>
<feature type="transmembrane region" description="Helical" evidence="7">
    <location>
        <begin position="242"/>
        <end position="264"/>
    </location>
</feature>
<dbReference type="PANTHER" id="PTHR43044:SF2">
    <property type="entry name" value="POLYSULPHIDE REDUCTASE NRFD"/>
    <property type="match status" value="1"/>
</dbReference>
<evidence type="ECO:0000256" key="5">
    <source>
        <dbReference type="ARBA" id="ARBA00022989"/>
    </source>
</evidence>
<dbReference type="AlphaFoldDB" id="A0A0U9HUK1"/>
<feature type="transmembrane region" description="Helical" evidence="7">
    <location>
        <begin position="87"/>
        <end position="107"/>
    </location>
</feature>
<name>A0A0U9HUK1_9BACT</name>
<dbReference type="OrthoDB" id="9768846at2"/>
<sequence length="396" mass="44621">MLDLALKGRPRYWIWVSFLITMILIGFICWMREHHIGAAFTTGLSRDVTWGFHVGQLTFFVGVAASAVLVVLPYYFHNYKVFGRITVIGEFLAVGCVLIAMLSVFVIMGQPSRVWNVLLHATPHSIIFWDMVVLITYLSLNLLCGWTILHAEKKSAPPPKWIKPFIYWAILWAPSIHTVTAFLYAGLPGRPHWMTALQAAHFLATAFAAGPSLLIILSMIIRKVSKFDPGQQAINKLAEIATYALIIHLFFIGLEFFTAFYSQIPDHMKSLIYLYQGLEGHNRLVPWMAVSTLLAFTGLIIFIFPPLRKWNVTKVIGAACIFFSIWMDKGFAFVVSGFIPNPFDRVTEAWIALNEFLVAAGVWSVGALVITVLYKIAITVKEKAVFDKYGQKQVVD</sequence>
<dbReference type="STRING" id="86166.TAGGR_1480"/>
<reference evidence="9" key="1">
    <citation type="submission" date="2016-01" db="EMBL/GenBank/DDBJ databases">
        <title>Draft genome sequence of Thermodesulfovibrio aggregans strain TGE-P1.</title>
        <authorList>
            <person name="Sekiguchi Y."/>
            <person name="Ohashi A."/>
            <person name="Matsuura N."/>
            <person name="Tourlousse M.D."/>
        </authorList>
    </citation>
    <scope>NUCLEOTIDE SEQUENCE [LARGE SCALE GENOMIC DNA]</scope>
    <source>
        <strain evidence="9">TGE-P1</strain>
    </source>
</reference>
<feature type="transmembrane region" description="Helical" evidence="7">
    <location>
        <begin position="351"/>
        <end position="374"/>
    </location>
</feature>